<dbReference type="CDD" id="cd22100">
    <property type="entry name" value="F-box_FBXO28"/>
    <property type="match status" value="1"/>
</dbReference>
<proteinExistence type="predicted"/>
<feature type="compositionally biased region" description="Low complexity" evidence="2">
    <location>
        <begin position="24"/>
        <end position="37"/>
    </location>
</feature>
<evidence type="ECO:0000256" key="1">
    <source>
        <dbReference type="SAM" id="Coils"/>
    </source>
</evidence>
<dbReference type="VEuPathDB" id="VectorBase:CSON011554"/>
<evidence type="ECO:0000313" key="5">
    <source>
        <dbReference type="EMBL" id="SSX35871.1"/>
    </source>
</evidence>
<dbReference type="InterPro" id="IPR001810">
    <property type="entry name" value="F-box_dom"/>
</dbReference>
<dbReference type="GO" id="GO:0005634">
    <property type="term" value="C:nucleus"/>
    <property type="evidence" value="ECO:0007669"/>
    <property type="project" value="TreeGrafter"/>
</dbReference>
<reference evidence="4" key="1">
    <citation type="submission" date="2018-04" db="EMBL/GenBank/DDBJ databases">
        <authorList>
            <person name="Go L.Y."/>
            <person name="Mitchell J.A."/>
        </authorList>
    </citation>
    <scope>NUCLEOTIDE SEQUENCE</scope>
    <source>
        <tissue evidence="4">Whole organism</tissue>
    </source>
</reference>
<feature type="compositionally biased region" description="Low complexity" evidence="2">
    <location>
        <begin position="443"/>
        <end position="455"/>
    </location>
</feature>
<accession>A0A336N1M5</accession>
<feature type="coiled-coil region" evidence="1">
    <location>
        <begin position="273"/>
        <end position="321"/>
    </location>
</feature>
<dbReference type="InterPro" id="IPR036047">
    <property type="entry name" value="F-box-like_dom_sf"/>
</dbReference>
<gene>
    <name evidence="5" type="primary">CSON011554</name>
    <name evidence="4" type="synonym">CSON003521</name>
</gene>
<dbReference type="VEuPathDB" id="VectorBase:CSON003521"/>
<dbReference type="PROSITE" id="PS50181">
    <property type="entry name" value="FBOX"/>
    <property type="match status" value="1"/>
</dbReference>
<evidence type="ECO:0000259" key="3">
    <source>
        <dbReference type="PROSITE" id="PS50181"/>
    </source>
</evidence>
<feature type="compositionally biased region" description="Low complexity" evidence="2">
    <location>
        <begin position="487"/>
        <end position="508"/>
    </location>
</feature>
<organism evidence="5">
    <name type="scientific">Culicoides sonorensis</name>
    <name type="common">Biting midge</name>
    <dbReference type="NCBI Taxonomy" id="179676"/>
    <lineage>
        <taxon>Eukaryota</taxon>
        <taxon>Metazoa</taxon>
        <taxon>Ecdysozoa</taxon>
        <taxon>Arthropoda</taxon>
        <taxon>Hexapoda</taxon>
        <taxon>Insecta</taxon>
        <taxon>Pterygota</taxon>
        <taxon>Neoptera</taxon>
        <taxon>Endopterygota</taxon>
        <taxon>Diptera</taxon>
        <taxon>Nematocera</taxon>
        <taxon>Chironomoidea</taxon>
        <taxon>Ceratopogonidae</taxon>
        <taxon>Ceratopogoninae</taxon>
        <taxon>Culicoides</taxon>
        <taxon>Monoculicoides</taxon>
    </lineage>
</organism>
<sequence>MVSTRQMATIISVPGPNGTDYNVSISAGPSSSAQSQPNRSPAHQSQHILQHLTDNLSDQVMRDAENRPITLLDLPTEILEKILSYTSYKKIAQVRAVSVRMNSVCSSILNSTFNRLQTQMLTRFQAVKAKMPRRESARRNHPLACECDILETCSMRLQLLQMTFGKHIERKHVCFFPGAILDEVYSVLYYIRTTPKLERPYKVTDELFDLSTMAMEYFKDQLEPQLPNICFSKDFLDFPVSNSPSYMAEAPALRESSRSPSPPQSNMVLRKGIRKIKQGMKRYNNQLSVLRSELRTCKRKATEQAKQIAEQQKLLAETQKQTLEYANRLDENDKKNEEIARKFSTLLQELNKCKTELQYWRSKSPATPICQTCGRIIIPVPSEDIQVLVNQGVKPEDMGLRAPPQNGDIEMEDAETAHFNNGDVPDFKLFESQPLSPIHITTYYNGNNENGTNTTPTISTRNNGNNFTAPKPVNERKRKVTIGEQAGSSTGSGTSNSIASSSKSSETTIMPVPSTSTAGSTLISEKSDNSNKIRRVQNKYRSQYNSTSNSNNNGTINLVSTTNSSHVIAGNNKTRGK</sequence>
<feature type="domain" description="F-box" evidence="3">
    <location>
        <begin position="68"/>
        <end position="116"/>
    </location>
</feature>
<dbReference type="EMBL" id="UFQS01005033">
    <property type="protein sequence ID" value="SSX16678.1"/>
    <property type="molecule type" value="Genomic_DNA"/>
</dbReference>
<dbReference type="PANTHER" id="PTHR13252:SF1">
    <property type="entry name" value="DAMPENED, ISOFORM A"/>
    <property type="match status" value="1"/>
</dbReference>
<feature type="region of interest" description="Disordered" evidence="2">
    <location>
        <begin position="443"/>
        <end position="577"/>
    </location>
</feature>
<dbReference type="Gene3D" id="1.20.1280.50">
    <property type="match status" value="1"/>
</dbReference>
<evidence type="ECO:0000313" key="4">
    <source>
        <dbReference type="EMBL" id="SSX11736.1"/>
    </source>
</evidence>
<dbReference type="SUPFAM" id="SSF81383">
    <property type="entry name" value="F-box domain"/>
    <property type="match status" value="1"/>
</dbReference>
<feature type="compositionally biased region" description="Polar residues" evidence="2">
    <location>
        <begin position="513"/>
        <end position="524"/>
    </location>
</feature>
<keyword evidence="1" id="KW-0175">Coiled coil</keyword>
<name>A0A336N1M5_CULSO</name>
<dbReference type="EMBL" id="UFQT01005033">
    <property type="protein sequence ID" value="SSX35871.1"/>
    <property type="molecule type" value="Genomic_DNA"/>
</dbReference>
<dbReference type="AlphaFoldDB" id="A0A336N1M5"/>
<evidence type="ECO:0000256" key="2">
    <source>
        <dbReference type="SAM" id="MobiDB-lite"/>
    </source>
</evidence>
<dbReference type="Pfam" id="PF12937">
    <property type="entry name" value="F-box-like"/>
    <property type="match status" value="1"/>
</dbReference>
<dbReference type="InterPro" id="IPR039719">
    <property type="entry name" value="FBXO28"/>
</dbReference>
<dbReference type="GO" id="GO:0003713">
    <property type="term" value="F:transcription coactivator activity"/>
    <property type="evidence" value="ECO:0007669"/>
    <property type="project" value="TreeGrafter"/>
</dbReference>
<feature type="compositionally biased region" description="Polar residues" evidence="2">
    <location>
        <begin position="554"/>
        <end position="566"/>
    </location>
</feature>
<dbReference type="CDD" id="cd22265">
    <property type="entry name" value="UDM1_RNF168"/>
    <property type="match status" value="1"/>
</dbReference>
<dbReference type="SMART" id="SM00256">
    <property type="entry name" value="FBOX"/>
    <property type="match status" value="1"/>
</dbReference>
<dbReference type="EMBL" id="UFQT01001651">
    <property type="protein sequence ID" value="SSX31301.1"/>
    <property type="molecule type" value="Genomic_DNA"/>
</dbReference>
<dbReference type="EMBL" id="UFQS01001651">
    <property type="protein sequence ID" value="SSX11736.1"/>
    <property type="molecule type" value="Genomic_DNA"/>
</dbReference>
<reference evidence="5" key="2">
    <citation type="submission" date="2018-07" db="EMBL/GenBank/DDBJ databases">
        <authorList>
            <person name="Quirk P.G."/>
            <person name="Krulwich T.A."/>
        </authorList>
    </citation>
    <scope>NUCLEOTIDE SEQUENCE</scope>
</reference>
<feature type="compositionally biased region" description="Polar residues" evidence="2">
    <location>
        <begin position="456"/>
        <end position="468"/>
    </location>
</feature>
<protein>
    <submittedName>
        <fullName evidence="4">CSON003521 protein</fullName>
    </submittedName>
    <submittedName>
        <fullName evidence="5">CSON011554 protein</fullName>
    </submittedName>
</protein>
<feature type="region of interest" description="Disordered" evidence="2">
    <location>
        <begin position="21"/>
        <end position="46"/>
    </location>
</feature>
<dbReference type="PANTHER" id="PTHR13252">
    <property type="entry name" value="F-BOX ONLY PROTEIN 28"/>
    <property type="match status" value="1"/>
</dbReference>